<keyword evidence="2" id="KW-1185">Reference proteome</keyword>
<dbReference type="AlphaFoldDB" id="A0A3N0YE39"/>
<dbReference type="EMBL" id="RJVU01046887">
    <property type="protein sequence ID" value="ROL44120.1"/>
    <property type="molecule type" value="Genomic_DNA"/>
</dbReference>
<gene>
    <name evidence="1" type="ORF">DPX16_15613</name>
</gene>
<name>A0A3N0YE39_ANAGA</name>
<dbReference type="Proteomes" id="UP000281406">
    <property type="component" value="Unassembled WGS sequence"/>
</dbReference>
<evidence type="ECO:0000313" key="1">
    <source>
        <dbReference type="EMBL" id="ROL44120.1"/>
    </source>
</evidence>
<proteinExistence type="predicted"/>
<accession>A0A3N0YE39</accession>
<evidence type="ECO:0000313" key="2">
    <source>
        <dbReference type="Proteomes" id="UP000281406"/>
    </source>
</evidence>
<organism evidence="1 2">
    <name type="scientific">Anabarilius grahami</name>
    <name type="common">Kanglang fish</name>
    <name type="synonym">Barilius grahami</name>
    <dbReference type="NCBI Taxonomy" id="495550"/>
    <lineage>
        <taxon>Eukaryota</taxon>
        <taxon>Metazoa</taxon>
        <taxon>Chordata</taxon>
        <taxon>Craniata</taxon>
        <taxon>Vertebrata</taxon>
        <taxon>Euteleostomi</taxon>
        <taxon>Actinopterygii</taxon>
        <taxon>Neopterygii</taxon>
        <taxon>Teleostei</taxon>
        <taxon>Ostariophysi</taxon>
        <taxon>Cypriniformes</taxon>
        <taxon>Xenocyprididae</taxon>
        <taxon>Xenocypridinae</taxon>
        <taxon>Xenocypridinae incertae sedis</taxon>
        <taxon>Anabarilius</taxon>
    </lineage>
</organism>
<reference evidence="1 2" key="1">
    <citation type="submission" date="2018-10" db="EMBL/GenBank/DDBJ databases">
        <title>Genome assembly for a Yunnan-Guizhou Plateau 3E fish, Anabarilius grahami (Regan), and its evolutionary and genetic applications.</title>
        <authorList>
            <person name="Jiang W."/>
        </authorList>
    </citation>
    <scope>NUCLEOTIDE SEQUENCE [LARGE SCALE GENOMIC DNA]</scope>
    <source>
        <strain evidence="1">AG-KIZ</strain>
        <tissue evidence="1">Muscle</tissue>
    </source>
</reference>
<comment type="caution">
    <text evidence="1">The sequence shown here is derived from an EMBL/GenBank/DDBJ whole genome shotgun (WGS) entry which is preliminary data.</text>
</comment>
<sequence length="170" mass="19015">MEGQRRYEDGIAAEVCAKKERAAAQERGEKEGRRYPSRTLCSRLADAQSGNVDSRWIWISVRTADGTQTLRRKDQTLVGGAKGWLHHSQPGECLKQPISVCPHGRDAAHCTASLVQKGKTYSYSHTLGEETEDDTARSRGPLMVNHSLYLIQSPFSPKLFFSLFILGVYF</sequence>
<protein>
    <submittedName>
        <fullName evidence="1">Uncharacterized protein</fullName>
    </submittedName>
</protein>